<evidence type="ECO:0000256" key="6">
    <source>
        <dbReference type="ARBA" id="ARBA00022989"/>
    </source>
</evidence>
<dbReference type="Gene3D" id="1.20.1250.20">
    <property type="entry name" value="MFS general substrate transporter like domains"/>
    <property type="match status" value="2"/>
</dbReference>
<evidence type="ECO:0000256" key="8">
    <source>
        <dbReference type="ARBA" id="ARBA00041091"/>
    </source>
</evidence>
<dbReference type="AlphaFoldDB" id="T1JIF4"/>
<evidence type="ECO:0000259" key="11">
    <source>
        <dbReference type="PROSITE" id="PS50850"/>
    </source>
</evidence>
<dbReference type="Proteomes" id="UP000014500">
    <property type="component" value="Unassembled WGS sequence"/>
</dbReference>
<dbReference type="PROSITE" id="PS50850">
    <property type="entry name" value="MFS"/>
    <property type="match status" value="1"/>
</dbReference>
<feature type="transmembrane region" description="Helical" evidence="10">
    <location>
        <begin position="273"/>
        <end position="289"/>
    </location>
</feature>
<dbReference type="EnsemblMetazoa" id="SMAR013635-RA">
    <property type="protein sequence ID" value="SMAR013635-PA"/>
    <property type="gene ID" value="SMAR013635"/>
</dbReference>
<feature type="transmembrane region" description="Helical" evidence="10">
    <location>
        <begin position="362"/>
        <end position="385"/>
    </location>
</feature>
<dbReference type="InterPro" id="IPR020846">
    <property type="entry name" value="MFS_dom"/>
</dbReference>
<dbReference type="PhylomeDB" id="T1JIF4"/>
<proteinExistence type="inferred from homology"/>
<feature type="transmembrane region" description="Helical" evidence="10">
    <location>
        <begin position="115"/>
        <end position="141"/>
    </location>
</feature>
<dbReference type="OMA" id="YQWQVFL"/>
<comment type="similarity">
    <text evidence="2">Belongs to the major facilitator superfamily. Organophosphate:Pi antiporter (OPA) (TC 2.A.1.4) family.</text>
</comment>
<evidence type="ECO:0000256" key="4">
    <source>
        <dbReference type="ARBA" id="ARBA00022597"/>
    </source>
</evidence>
<feature type="transmembrane region" description="Helical" evidence="10">
    <location>
        <begin position="20"/>
        <end position="39"/>
    </location>
</feature>
<evidence type="ECO:0000256" key="2">
    <source>
        <dbReference type="ARBA" id="ARBA00009598"/>
    </source>
</evidence>
<dbReference type="STRING" id="126957.T1JIF4"/>
<dbReference type="GO" id="GO:0022857">
    <property type="term" value="F:transmembrane transporter activity"/>
    <property type="evidence" value="ECO:0007669"/>
    <property type="project" value="InterPro"/>
</dbReference>
<evidence type="ECO:0000256" key="1">
    <source>
        <dbReference type="ARBA" id="ARBA00004141"/>
    </source>
</evidence>
<feature type="transmembrane region" description="Helical" evidence="10">
    <location>
        <begin position="397"/>
        <end position="417"/>
    </location>
</feature>
<feature type="transmembrane region" description="Helical" evidence="10">
    <location>
        <begin position="80"/>
        <end position="103"/>
    </location>
</feature>
<dbReference type="InterPro" id="IPR000849">
    <property type="entry name" value="Sugar_P_transporter"/>
</dbReference>
<evidence type="ECO:0000256" key="5">
    <source>
        <dbReference type="ARBA" id="ARBA00022692"/>
    </source>
</evidence>
<evidence type="ECO:0000256" key="7">
    <source>
        <dbReference type="ARBA" id="ARBA00023136"/>
    </source>
</evidence>
<feature type="transmembrane region" description="Helical" evidence="10">
    <location>
        <begin position="147"/>
        <end position="167"/>
    </location>
</feature>
<evidence type="ECO:0000256" key="10">
    <source>
        <dbReference type="SAM" id="Phobius"/>
    </source>
</evidence>
<keyword evidence="6 10" id="KW-1133">Transmembrane helix</keyword>
<comment type="subcellular location">
    <subcellularLocation>
        <location evidence="1">Membrane</location>
        <topology evidence="1">Multi-pass membrane protein</topology>
    </subcellularLocation>
</comment>
<feature type="domain" description="Major facilitator superfamily (MFS) profile" evidence="11">
    <location>
        <begin position="1"/>
        <end position="420"/>
    </location>
</feature>
<dbReference type="EMBL" id="JH430816">
    <property type="status" value="NOT_ANNOTATED_CDS"/>
    <property type="molecule type" value="Genomic_DNA"/>
</dbReference>
<dbReference type="HOGENOM" id="CLU_001265_31_6_1"/>
<keyword evidence="3" id="KW-0813">Transport</keyword>
<dbReference type="GO" id="GO:0005789">
    <property type="term" value="C:endoplasmic reticulum membrane"/>
    <property type="evidence" value="ECO:0007669"/>
    <property type="project" value="TreeGrafter"/>
</dbReference>
<dbReference type="InterPro" id="IPR011701">
    <property type="entry name" value="MFS"/>
</dbReference>
<reference evidence="13" key="1">
    <citation type="submission" date="2011-05" db="EMBL/GenBank/DDBJ databases">
        <authorList>
            <person name="Richards S.R."/>
            <person name="Qu J."/>
            <person name="Jiang H."/>
            <person name="Jhangiani S.N."/>
            <person name="Agravi P."/>
            <person name="Goodspeed R."/>
            <person name="Gross S."/>
            <person name="Mandapat C."/>
            <person name="Jackson L."/>
            <person name="Mathew T."/>
            <person name="Pu L."/>
            <person name="Thornton R."/>
            <person name="Saada N."/>
            <person name="Wilczek-Boney K.B."/>
            <person name="Lee S."/>
            <person name="Kovar C."/>
            <person name="Wu Y."/>
            <person name="Scherer S.E."/>
            <person name="Worley K.C."/>
            <person name="Muzny D.M."/>
            <person name="Gibbs R."/>
        </authorList>
    </citation>
    <scope>NUCLEOTIDE SEQUENCE</scope>
    <source>
        <strain evidence="13">Brora</strain>
    </source>
</reference>
<reference evidence="12" key="2">
    <citation type="submission" date="2015-02" db="UniProtKB">
        <authorList>
            <consortium name="EnsemblMetazoa"/>
        </authorList>
    </citation>
    <scope>IDENTIFICATION</scope>
</reference>
<protein>
    <recommendedName>
        <fullName evidence="8">Sugar phosphate exchanger 3</fullName>
    </recommendedName>
    <alternativeName>
        <fullName evidence="9">Solute carrier family 37 member 3</fullName>
    </alternativeName>
</protein>
<dbReference type="PANTHER" id="PTHR43184:SF12">
    <property type="entry name" value="SUGAR PHOSPHATE EXCHANGER 3"/>
    <property type="match status" value="1"/>
</dbReference>
<dbReference type="SUPFAM" id="SSF103473">
    <property type="entry name" value="MFS general substrate transporter"/>
    <property type="match status" value="1"/>
</dbReference>
<dbReference type="Pfam" id="PF07690">
    <property type="entry name" value="MFS_1"/>
    <property type="match status" value="1"/>
</dbReference>
<organism evidence="12 13">
    <name type="scientific">Strigamia maritima</name>
    <name type="common">European centipede</name>
    <name type="synonym">Geophilus maritimus</name>
    <dbReference type="NCBI Taxonomy" id="126957"/>
    <lineage>
        <taxon>Eukaryota</taxon>
        <taxon>Metazoa</taxon>
        <taxon>Ecdysozoa</taxon>
        <taxon>Arthropoda</taxon>
        <taxon>Myriapoda</taxon>
        <taxon>Chilopoda</taxon>
        <taxon>Pleurostigmophora</taxon>
        <taxon>Geophilomorpha</taxon>
        <taxon>Linotaeniidae</taxon>
        <taxon>Strigamia</taxon>
    </lineage>
</organism>
<accession>T1JIF4</accession>
<keyword evidence="7 10" id="KW-0472">Membrane</keyword>
<feature type="transmembrane region" description="Helical" evidence="10">
    <location>
        <begin position="51"/>
        <end position="74"/>
    </location>
</feature>
<keyword evidence="13" id="KW-1185">Reference proteome</keyword>
<feature type="transmembrane region" description="Helical" evidence="10">
    <location>
        <begin position="301"/>
        <end position="319"/>
    </location>
</feature>
<dbReference type="PANTHER" id="PTHR43184">
    <property type="entry name" value="MAJOR FACILITATOR SUPERFAMILY TRANSPORTER 16, ISOFORM B"/>
    <property type="match status" value="1"/>
</dbReference>
<dbReference type="eggNOG" id="KOG2533">
    <property type="taxonomic scope" value="Eukaryota"/>
</dbReference>
<feature type="transmembrane region" description="Helical" evidence="10">
    <location>
        <begin position="325"/>
        <end position="350"/>
    </location>
</feature>
<evidence type="ECO:0000256" key="3">
    <source>
        <dbReference type="ARBA" id="ARBA00022448"/>
    </source>
</evidence>
<dbReference type="InterPro" id="IPR036259">
    <property type="entry name" value="MFS_trans_sf"/>
</dbReference>
<evidence type="ECO:0000313" key="13">
    <source>
        <dbReference type="Proteomes" id="UP000014500"/>
    </source>
</evidence>
<evidence type="ECO:0000256" key="9">
    <source>
        <dbReference type="ARBA" id="ARBA00042039"/>
    </source>
</evidence>
<dbReference type="PIRSF" id="PIRSF002808">
    <property type="entry name" value="Hexose_phosphate_transp"/>
    <property type="match status" value="1"/>
</dbReference>
<evidence type="ECO:0000313" key="12">
    <source>
        <dbReference type="EnsemblMetazoa" id="SMAR013635-PA"/>
    </source>
</evidence>
<name>T1JIF4_STRMM</name>
<sequence length="433" mass="48110">MIMNTWNSHQFFEDPPSAEYFLGILDTVFMTAYAMGLFISGIIGDRYNMRVVLSIGMWLSALTVFLFGTLSEWLHIYNEYYYGIFWFLNGLFQSSGWPITVTIMGNWFGKANRGIVFGVWGACTSVGNIIGSYLVASVLIYGYQWAFLVPACLLFAGGIVIFFTLVASPTELGLPLPDNLEEEEEEEVEVDNDRDASVPLLSENCESGELLVGPAAKEEPVTFWNALCLPGVLAYSLAYACLKMVNYSFFFWLPYYLTVNFKWDQAEADKLSTWYDFGGIAGAIVSGYISDKMKRRTPTVMVMLIISPITLLIYSASPADKTTNAILMSLVGIFVNGAANIVSTAVAADLGRQPVLRGNSKALSTVTGIIDGTGSFGAAMGMLIIPVVSKELDWKYVFYLFIIMMLLTAICICPIFIRDAKYYWIKLRSQTFV</sequence>
<keyword evidence="4" id="KW-0762">Sugar transport</keyword>
<keyword evidence="5 10" id="KW-0812">Transmembrane</keyword>